<dbReference type="InterPro" id="IPR003961">
    <property type="entry name" value="FN3_dom"/>
</dbReference>
<evidence type="ECO:0000256" key="2">
    <source>
        <dbReference type="SAM" id="Phobius"/>
    </source>
</evidence>
<dbReference type="OrthoDB" id="5572782at2759"/>
<dbReference type="GO" id="GO:0032982">
    <property type="term" value="C:myosin filament"/>
    <property type="evidence" value="ECO:0007669"/>
    <property type="project" value="TreeGrafter"/>
</dbReference>
<feature type="compositionally biased region" description="Polar residues" evidence="1">
    <location>
        <begin position="926"/>
        <end position="936"/>
    </location>
</feature>
<feature type="compositionally biased region" description="Basic and acidic residues" evidence="1">
    <location>
        <begin position="260"/>
        <end position="277"/>
    </location>
</feature>
<evidence type="ECO:0000313" key="5">
    <source>
        <dbReference type="Proteomes" id="UP000799441"/>
    </source>
</evidence>
<feature type="compositionally biased region" description="Polar residues" evidence="1">
    <location>
        <begin position="1034"/>
        <end position="1043"/>
    </location>
</feature>
<sequence length="1278" mass="137961">MVQEAGSGTVRKGIFFGEAAQAAGKQLYGALPIAMDSAWARQLGGVFLTFVANWIGWFKPFVFLLSLSWIVYRASIVLSKPLDELAGLLGYDVPVKPIINLADVKADGVVVHWTLPDKQKGKKELRYDVYLNGNLVASVDFRESAVSISGLLPSSLFVVRIALVNGWDFASKSEAIRFRTKSAASGDIFGHNVHGPEIEGDDSGLAPIVRPYRELKDVAPVSPTEAAPAMMRQNSAALATRKSISGRKSSVNVHQLVNGERPETRSEEAGETAEGKETLQQLNERSDALRKEIDEAERLAKEEEDEELRLREELIKQRDALRAEVNEREKASRNLKREVTQLERQNTSAQNERTKQERLLDQKKQERQKLKDDLVRWEREAEDFRNDVERIKQEKIDYQVRIAEEKEILRARVAEEAVALRGIEDDIKANTGEMKKLERAAKSSSPGSGVTGGEFNLVQQMQQDAEEERMWQMRRNVMQQQYAQSVQRLEAMKHYQREQAEYLARLRDERRRQEAQQQQQQQQQQAAQAVYASPISQGPASVSERNLGMNLGRGDSTRSRRGTSGPNSNDSPRVVNFAPAVSQSPFSQPSTLATSSIPSAFTGLPFLNLSNGMTMALPTEEASLSDEDRDKLTGGAPMSPSTAAELLPADLFASELDERRMENTRPLPGLGGLPGLPALPGLGTAPGSNAPPRASTTPSRDDEGSGASGVDRGPASPASAQSRPASAFTSPRASSNNLQLGSPDNGLDSDRRSIKSVHSSRAMFGSNVAPAGSRFSSMFGIKPRSKNTSSTDDPNFGSLALGKTQSTSLPRQDIHAGLPGIDSATRKRNSSISGTHVFGGALNSKAETPGDSPEPQGADPLGRVKKPLTFFGFGKDKESSSGGWPSTFTKLGTHRPGSPRPDSTHSNELPRPSMDSSRWGVDAWPSTDSGARNSPLSFGPTAPWNPPMSSQGRNFGSRHPSRRPSVQYGASGPPDDIPEDELSDALEGSSEPMLAPIGTKPSKGKAPAFATPALDEDDAEADLRRAALNPAAKNFTSFLSSMKISKDRGDKDRIRENTPSASASNTPFHGPHHIDDESPPASRKSRDTRSLLSTTESSITASSSRNSADLARTPSISTYSDNGPPTPSPIIGSASTGKESLMQKITRKSSASKFSLPTFKRSDKVISSYTPPPSSGLEEETGTGDEAGMSSSLGSLPGRSTPGGDGSFPHREPRESKESARGSGRSWSSLLKVGKNKRESTGAPSISGFSLSSEAASSTHGRDADDDNVTIQEGEERG</sequence>
<feature type="region of interest" description="Disordered" evidence="1">
    <location>
        <begin position="323"/>
        <end position="365"/>
    </location>
</feature>
<keyword evidence="2" id="KW-1133">Transmembrane helix</keyword>
<feature type="compositionally biased region" description="Polar residues" evidence="1">
    <location>
        <begin position="534"/>
        <end position="544"/>
    </location>
</feature>
<dbReference type="GO" id="GO:0016460">
    <property type="term" value="C:myosin II complex"/>
    <property type="evidence" value="ECO:0007669"/>
    <property type="project" value="TreeGrafter"/>
</dbReference>
<feature type="compositionally biased region" description="Low complexity" evidence="1">
    <location>
        <begin position="515"/>
        <end position="529"/>
    </location>
</feature>
<feature type="transmembrane region" description="Helical" evidence="2">
    <location>
        <begin position="45"/>
        <end position="72"/>
    </location>
</feature>
<dbReference type="GO" id="GO:0000146">
    <property type="term" value="F:microfilament motor activity"/>
    <property type="evidence" value="ECO:0007669"/>
    <property type="project" value="TreeGrafter"/>
</dbReference>
<feature type="compositionally biased region" description="Basic and acidic residues" evidence="1">
    <location>
        <begin position="1044"/>
        <end position="1056"/>
    </location>
</feature>
<feature type="region of interest" description="Disordered" evidence="1">
    <location>
        <begin position="663"/>
        <end position="1017"/>
    </location>
</feature>
<dbReference type="InterPro" id="IPR036116">
    <property type="entry name" value="FN3_sf"/>
</dbReference>
<evidence type="ECO:0000256" key="1">
    <source>
        <dbReference type="SAM" id="MobiDB-lite"/>
    </source>
</evidence>
<dbReference type="PROSITE" id="PS50853">
    <property type="entry name" value="FN3"/>
    <property type="match status" value="1"/>
</dbReference>
<dbReference type="Gene3D" id="2.60.40.10">
    <property type="entry name" value="Immunoglobulins"/>
    <property type="match status" value="1"/>
</dbReference>
<accession>A0A9P4Q6L0</accession>
<feature type="compositionally biased region" description="Polar residues" evidence="1">
    <location>
        <begin position="728"/>
        <end position="742"/>
    </location>
</feature>
<protein>
    <recommendedName>
        <fullName evidence="3">Fibronectin type-III domain-containing protein</fullName>
    </recommendedName>
</protein>
<keyword evidence="5" id="KW-1185">Reference proteome</keyword>
<evidence type="ECO:0000259" key="3">
    <source>
        <dbReference type="PROSITE" id="PS50853"/>
    </source>
</evidence>
<dbReference type="GO" id="GO:0051015">
    <property type="term" value="F:actin filament binding"/>
    <property type="evidence" value="ECO:0007669"/>
    <property type="project" value="TreeGrafter"/>
</dbReference>
<feature type="compositionally biased region" description="Polar residues" evidence="1">
    <location>
        <begin position="1114"/>
        <end position="1123"/>
    </location>
</feature>
<dbReference type="CDD" id="cd00063">
    <property type="entry name" value="FN3"/>
    <property type="match status" value="1"/>
</dbReference>
<feature type="compositionally biased region" description="Low complexity" evidence="1">
    <location>
        <begin position="714"/>
        <end position="727"/>
    </location>
</feature>
<reference evidence="4" key="1">
    <citation type="journal article" date="2020" name="Stud. Mycol.">
        <title>101 Dothideomycetes genomes: a test case for predicting lifestyles and emergence of pathogens.</title>
        <authorList>
            <person name="Haridas S."/>
            <person name="Albert R."/>
            <person name="Binder M."/>
            <person name="Bloem J."/>
            <person name="Labutti K."/>
            <person name="Salamov A."/>
            <person name="Andreopoulos B."/>
            <person name="Baker S."/>
            <person name="Barry K."/>
            <person name="Bills G."/>
            <person name="Bluhm B."/>
            <person name="Cannon C."/>
            <person name="Castanera R."/>
            <person name="Culley D."/>
            <person name="Daum C."/>
            <person name="Ezra D."/>
            <person name="Gonzalez J."/>
            <person name="Henrissat B."/>
            <person name="Kuo A."/>
            <person name="Liang C."/>
            <person name="Lipzen A."/>
            <person name="Lutzoni F."/>
            <person name="Magnuson J."/>
            <person name="Mondo S."/>
            <person name="Nolan M."/>
            <person name="Ohm R."/>
            <person name="Pangilinan J."/>
            <person name="Park H.-J."/>
            <person name="Ramirez L."/>
            <person name="Alfaro M."/>
            <person name="Sun H."/>
            <person name="Tritt A."/>
            <person name="Yoshinaga Y."/>
            <person name="Zwiers L.-H."/>
            <person name="Turgeon B."/>
            <person name="Goodwin S."/>
            <person name="Spatafora J."/>
            <person name="Crous P."/>
            <person name="Grigoriev I."/>
        </authorList>
    </citation>
    <scope>NUCLEOTIDE SEQUENCE</scope>
    <source>
        <strain evidence="4">CBS 116435</strain>
    </source>
</reference>
<dbReference type="EMBL" id="MU003799">
    <property type="protein sequence ID" value="KAF2720460.1"/>
    <property type="molecule type" value="Genomic_DNA"/>
</dbReference>
<feature type="compositionally biased region" description="Low complexity" evidence="1">
    <location>
        <begin position="675"/>
        <end position="687"/>
    </location>
</feature>
<feature type="compositionally biased region" description="Low complexity" evidence="1">
    <location>
        <begin position="1090"/>
        <end position="1107"/>
    </location>
</feature>
<feature type="compositionally biased region" description="Basic and acidic residues" evidence="1">
    <location>
        <begin position="323"/>
        <end position="341"/>
    </location>
</feature>
<dbReference type="SUPFAM" id="SSF49265">
    <property type="entry name" value="Fibronectin type III"/>
    <property type="match status" value="1"/>
</dbReference>
<comment type="caution">
    <text evidence="4">The sequence shown here is derived from an EMBL/GenBank/DDBJ whole genome shotgun (WGS) entry which is preliminary data.</text>
</comment>
<organism evidence="4 5">
    <name type="scientific">Polychaeton citri CBS 116435</name>
    <dbReference type="NCBI Taxonomy" id="1314669"/>
    <lineage>
        <taxon>Eukaryota</taxon>
        <taxon>Fungi</taxon>
        <taxon>Dikarya</taxon>
        <taxon>Ascomycota</taxon>
        <taxon>Pezizomycotina</taxon>
        <taxon>Dothideomycetes</taxon>
        <taxon>Dothideomycetidae</taxon>
        <taxon>Capnodiales</taxon>
        <taxon>Capnodiaceae</taxon>
        <taxon>Polychaeton</taxon>
    </lineage>
</organism>
<feature type="region of interest" description="Disordered" evidence="1">
    <location>
        <begin position="509"/>
        <end position="575"/>
    </location>
</feature>
<feature type="compositionally biased region" description="Polar residues" evidence="1">
    <location>
        <begin position="1057"/>
        <end position="1067"/>
    </location>
</feature>
<dbReference type="GO" id="GO:0005737">
    <property type="term" value="C:cytoplasm"/>
    <property type="evidence" value="ECO:0007669"/>
    <property type="project" value="TreeGrafter"/>
</dbReference>
<dbReference type="PANTHER" id="PTHR45615">
    <property type="entry name" value="MYOSIN HEAVY CHAIN, NON-MUSCLE"/>
    <property type="match status" value="1"/>
</dbReference>
<name>A0A9P4Q6L0_9PEZI</name>
<feature type="domain" description="Fibronectin type-III" evidence="3">
    <location>
        <begin position="93"/>
        <end position="183"/>
    </location>
</feature>
<feature type="region of interest" description="Disordered" evidence="1">
    <location>
        <begin position="1029"/>
        <end position="1278"/>
    </location>
</feature>
<gene>
    <name evidence="4" type="ORF">K431DRAFT_285764</name>
</gene>
<feature type="compositionally biased region" description="Polar residues" evidence="1">
    <location>
        <begin position="342"/>
        <end position="351"/>
    </location>
</feature>
<keyword evidence="2" id="KW-0472">Membrane</keyword>
<proteinExistence type="predicted"/>
<feature type="region of interest" description="Disordered" evidence="1">
    <location>
        <begin position="249"/>
        <end position="278"/>
    </location>
</feature>
<feature type="compositionally biased region" description="Low complexity" evidence="1">
    <location>
        <begin position="1245"/>
        <end position="1258"/>
    </location>
</feature>
<dbReference type="AlphaFoldDB" id="A0A9P4Q6L0"/>
<feature type="compositionally biased region" description="Polar residues" evidence="1">
    <location>
        <begin position="880"/>
        <end position="890"/>
    </location>
</feature>
<feature type="compositionally biased region" description="Basic and acidic residues" evidence="1">
    <location>
        <begin position="1208"/>
        <end position="1220"/>
    </location>
</feature>
<feature type="region of interest" description="Disordered" evidence="1">
    <location>
        <begin position="620"/>
        <end position="646"/>
    </location>
</feature>
<evidence type="ECO:0000313" key="4">
    <source>
        <dbReference type="EMBL" id="KAF2720460.1"/>
    </source>
</evidence>
<dbReference type="PANTHER" id="PTHR45615:SF40">
    <property type="entry name" value="MYOSIN HEAVY CHAIN, NON-MUSCLE"/>
    <property type="match status" value="1"/>
</dbReference>
<dbReference type="Proteomes" id="UP000799441">
    <property type="component" value="Unassembled WGS sequence"/>
</dbReference>
<keyword evidence="2" id="KW-0812">Transmembrane</keyword>
<dbReference type="InterPro" id="IPR013783">
    <property type="entry name" value="Ig-like_fold"/>
</dbReference>
<feature type="compositionally biased region" description="Basic and acidic residues" evidence="1">
    <location>
        <begin position="352"/>
        <end position="365"/>
    </location>
</feature>